<keyword evidence="2" id="KW-0472">Membrane</keyword>
<dbReference type="EMBL" id="BMGM01000001">
    <property type="protein sequence ID" value="GGE24864.1"/>
    <property type="molecule type" value="Genomic_DNA"/>
</dbReference>
<evidence type="ECO:0000313" key="4">
    <source>
        <dbReference type="EMBL" id="GGE24864.1"/>
    </source>
</evidence>
<dbReference type="PANTHER" id="PTHR21666:SF286">
    <property type="entry name" value="LIPOPROTEIN NLPD"/>
    <property type="match status" value="1"/>
</dbReference>
<dbReference type="RefSeq" id="WP_188457210.1">
    <property type="nucleotide sequence ID" value="NZ_BMGM01000001.1"/>
</dbReference>
<proteinExistence type="predicted"/>
<keyword evidence="1" id="KW-0175">Coiled coil</keyword>
<feature type="coiled-coil region" evidence="1">
    <location>
        <begin position="58"/>
        <end position="92"/>
    </location>
</feature>
<keyword evidence="2" id="KW-1133">Transmembrane helix</keyword>
<evidence type="ECO:0000256" key="1">
    <source>
        <dbReference type="SAM" id="Coils"/>
    </source>
</evidence>
<dbReference type="PANTHER" id="PTHR21666">
    <property type="entry name" value="PEPTIDASE-RELATED"/>
    <property type="match status" value="1"/>
</dbReference>
<name>A0ABQ1SCF0_9FLAO</name>
<evidence type="ECO:0000256" key="2">
    <source>
        <dbReference type="SAM" id="Phobius"/>
    </source>
</evidence>
<keyword evidence="2" id="KW-0812">Transmembrane</keyword>
<feature type="transmembrane region" description="Helical" evidence="2">
    <location>
        <begin position="26"/>
        <end position="48"/>
    </location>
</feature>
<dbReference type="Proteomes" id="UP000599179">
    <property type="component" value="Unassembled WGS sequence"/>
</dbReference>
<accession>A0ABQ1SCF0</accession>
<evidence type="ECO:0000259" key="3">
    <source>
        <dbReference type="Pfam" id="PF01551"/>
    </source>
</evidence>
<dbReference type="InterPro" id="IPR050570">
    <property type="entry name" value="Cell_wall_metabolism_enzyme"/>
</dbReference>
<sequence>MSKVKYYYDSETLSYRKIEIKKGKKLGLSLLFLLAVMVTSIILLIIYLNIPNLETPKEKAYKRELQNMKLQYELLNRKMDQAVNVLEDLEDRDDNIYRVYFEANPISDEQRKAGFGGVNRYSNLEGFDNSELIIGTKQKLDQLTKRIVVHSKSLDDVTNLAENKEALLASIPAIQPIRNKDQKRMASGYGMRMDPIYKFRKMHNGMDFSAPTGTPVYATGNAKVKEIKRPNRSGGYGNLIVLDHGFGIETYYAHLDDFNVRRNQKVMRGEIIGYVGDTGKSTAPHLHYEVRRNGRPVNPINYYYNDLNSEEYEIMMNQASQENQSLD</sequence>
<evidence type="ECO:0000313" key="5">
    <source>
        <dbReference type="Proteomes" id="UP000599179"/>
    </source>
</evidence>
<dbReference type="InterPro" id="IPR016047">
    <property type="entry name" value="M23ase_b-sheet_dom"/>
</dbReference>
<dbReference type="Gene3D" id="2.70.70.10">
    <property type="entry name" value="Glucose Permease (Domain IIA)"/>
    <property type="match status" value="1"/>
</dbReference>
<dbReference type="CDD" id="cd12797">
    <property type="entry name" value="M23_peptidase"/>
    <property type="match status" value="1"/>
</dbReference>
<feature type="domain" description="M23ase beta-sheet core" evidence="3">
    <location>
        <begin position="201"/>
        <end position="299"/>
    </location>
</feature>
<keyword evidence="5" id="KW-1185">Reference proteome</keyword>
<reference evidence="5" key="1">
    <citation type="journal article" date="2019" name="Int. J. Syst. Evol. Microbiol.">
        <title>The Global Catalogue of Microorganisms (GCM) 10K type strain sequencing project: providing services to taxonomists for standard genome sequencing and annotation.</title>
        <authorList>
            <consortium name="The Broad Institute Genomics Platform"/>
            <consortium name="The Broad Institute Genome Sequencing Center for Infectious Disease"/>
            <person name="Wu L."/>
            <person name="Ma J."/>
        </authorList>
    </citation>
    <scope>NUCLEOTIDE SEQUENCE [LARGE SCALE GENOMIC DNA]</scope>
    <source>
        <strain evidence="5">CGMCC 1.12931</strain>
    </source>
</reference>
<dbReference type="InterPro" id="IPR011055">
    <property type="entry name" value="Dup_hybrid_motif"/>
</dbReference>
<protein>
    <submittedName>
        <fullName evidence="4">Peptidase M23</fullName>
    </submittedName>
</protein>
<dbReference type="Pfam" id="PF01551">
    <property type="entry name" value="Peptidase_M23"/>
    <property type="match status" value="1"/>
</dbReference>
<gene>
    <name evidence="4" type="ORF">GCM10010832_01990</name>
</gene>
<comment type="caution">
    <text evidence="4">The sequence shown here is derived from an EMBL/GenBank/DDBJ whole genome shotgun (WGS) entry which is preliminary data.</text>
</comment>
<dbReference type="SUPFAM" id="SSF51261">
    <property type="entry name" value="Duplicated hybrid motif"/>
    <property type="match status" value="1"/>
</dbReference>
<organism evidence="4 5">
    <name type="scientific">Psychroflexus planctonicus</name>
    <dbReference type="NCBI Taxonomy" id="1526575"/>
    <lineage>
        <taxon>Bacteria</taxon>
        <taxon>Pseudomonadati</taxon>
        <taxon>Bacteroidota</taxon>
        <taxon>Flavobacteriia</taxon>
        <taxon>Flavobacteriales</taxon>
        <taxon>Flavobacteriaceae</taxon>
        <taxon>Psychroflexus</taxon>
    </lineage>
</organism>